<name>A0A0D8MJ90_PHOLE</name>
<evidence type="ECO:0000256" key="3">
    <source>
        <dbReference type="ARBA" id="ARBA00022842"/>
    </source>
</evidence>
<dbReference type="NCBIfam" id="NF008018">
    <property type="entry name" value="PRK10748.1"/>
    <property type="match status" value="1"/>
</dbReference>
<sequence length="250" mass="28561">MRIYSQLMPIRALTFDLDDTLYDNRPVIYRVEQAVILWLSKIIPSHITLDVNSWLKLQQQLAIIDPMLKHNGREWRRKTLKIGLMQLGFRLNEAEVLAQQGLDVATKIRNQIDIPDETHIVLKTLSAHFPLIALTNGDVDVDKIGLSQYFVEVYYAGRDGLSKPEPDLFNLAKQKFQLPAENILHVGDHLKADVHGAKQCGFQACWFNDQKQQIPQEPTANTMPDVEITQLSQLLEMVGIEQSTDIKTYS</sequence>
<gene>
    <name evidence="4" type="ORF">CTM89_18140</name>
</gene>
<dbReference type="EMBL" id="PYOJ01000031">
    <property type="protein sequence ID" value="PSV87267.1"/>
    <property type="molecule type" value="Genomic_DNA"/>
</dbReference>
<accession>A0A0D8MJ90</accession>
<dbReference type="SFLD" id="SFLDG01129">
    <property type="entry name" value="C1.5:_HAD__Beta-PGM__Phosphata"/>
    <property type="match status" value="1"/>
</dbReference>
<organism evidence="4 5">
    <name type="scientific">Photobacterium leiognathi</name>
    <dbReference type="NCBI Taxonomy" id="553611"/>
    <lineage>
        <taxon>Bacteria</taxon>
        <taxon>Pseudomonadati</taxon>
        <taxon>Pseudomonadota</taxon>
        <taxon>Gammaproteobacteria</taxon>
        <taxon>Vibrionales</taxon>
        <taxon>Vibrionaceae</taxon>
        <taxon>Photobacterium</taxon>
    </lineage>
</organism>
<dbReference type="NCBIfam" id="TIGR01549">
    <property type="entry name" value="HAD-SF-IA-v1"/>
    <property type="match status" value="1"/>
</dbReference>
<dbReference type="PANTHER" id="PTHR46470:SF4">
    <property type="entry name" value="5-AMINO-6-(5-PHOSPHO-D-RIBITYLAMINO)URACIL PHOSPHATASE YIGB"/>
    <property type="match status" value="1"/>
</dbReference>
<dbReference type="Gene3D" id="1.20.120.1600">
    <property type="match status" value="1"/>
</dbReference>
<dbReference type="PRINTS" id="PR00413">
    <property type="entry name" value="HADHALOGNASE"/>
</dbReference>
<dbReference type="SFLD" id="SFLDS00003">
    <property type="entry name" value="Haloacid_Dehalogenase"/>
    <property type="match status" value="1"/>
</dbReference>
<dbReference type="AlphaFoldDB" id="A0A0D8MJ90"/>
<evidence type="ECO:0000313" key="5">
    <source>
        <dbReference type="Proteomes" id="UP000240410"/>
    </source>
</evidence>
<dbReference type="GO" id="GO:0009231">
    <property type="term" value="P:riboflavin biosynthetic process"/>
    <property type="evidence" value="ECO:0007669"/>
    <property type="project" value="TreeGrafter"/>
</dbReference>
<comment type="caution">
    <text evidence="4">The sequence shown here is derived from an EMBL/GenBank/DDBJ whole genome shotgun (WGS) entry which is preliminary data.</text>
</comment>
<evidence type="ECO:0000256" key="2">
    <source>
        <dbReference type="ARBA" id="ARBA00022801"/>
    </source>
</evidence>
<protein>
    <submittedName>
        <fullName evidence="4">5-amino-6-(5-phospho-D-ribitylamino)uracil phosphatase YigB</fullName>
    </submittedName>
</protein>
<dbReference type="InterPro" id="IPR006439">
    <property type="entry name" value="HAD-SF_hydro_IA"/>
</dbReference>
<evidence type="ECO:0000313" key="4">
    <source>
        <dbReference type="EMBL" id="PSV87267.1"/>
    </source>
</evidence>
<dbReference type="OrthoDB" id="367448at2"/>
<dbReference type="Gene3D" id="3.40.50.1000">
    <property type="entry name" value="HAD superfamily/HAD-like"/>
    <property type="match status" value="1"/>
</dbReference>
<evidence type="ECO:0000256" key="1">
    <source>
        <dbReference type="ARBA" id="ARBA00001946"/>
    </source>
</evidence>
<dbReference type="InterPro" id="IPR036412">
    <property type="entry name" value="HAD-like_sf"/>
</dbReference>
<proteinExistence type="predicted"/>
<dbReference type="SUPFAM" id="SSF56784">
    <property type="entry name" value="HAD-like"/>
    <property type="match status" value="1"/>
</dbReference>
<dbReference type="Pfam" id="PF00702">
    <property type="entry name" value="Hydrolase"/>
    <property type="match status" value="1"/>
</dbReference>
<reference evidence="4 5" key="1">
    <citation type="submission" date="2018-03" db="EMBL/GenBank/DDBJ databases">
        <title>Whole genome sequencing of Histamine producing bacteria.</title>
        <authorList>
            <person name="Butler K."/>
        </authorList>
    </citation>
    <scope>NUCLEOTIDE SEQUENCE [LARGE SCALE GENOMIC DNA]</scope>
    <source>
        <strain evidence="4 5">ATCC 33979</strain>
    </source>
</reference>
<dbReference type="GO" id="GO:0016787">
    <property type="term" value="F:hydrolase activity"/>
    <property type="evidence" value="ECO:0007669"/>
    <property type="project" value="UniProtKB-KW"/>
</dbReference>
<dbReference type="InterPro" id="IPR023214">
    <property type="entry name" value="HAD_sf"/>
</dbReference>
<keyword evidence="2" id="KW-0378">Hydrolase</keyword>
<dbReference type="InterPro" id="IPR051400">
    <property type="entry name" value="HAD-like_hydrolase"/>
</dbReference>
<dbReference type="NCBIfam" id="TIGR01509">
    <property type="entry name" value="HAD-SF-IA-v3"/>
    <property type="match status" value="1"/>
</dbReference>
<comment type="cofactor">
    <cofactor evidence="1">
        <name>Mg(2+)</name>
        <dbReference type="ChEBI" id="CHEBI:18420"/>
    </cofactor>
</comment>
<dbReference type="PANTHER" id="PTHR46470">
    <property type="entry name" value="N-ACYLNEURAMINATE-9-PHOSPHATASE"/>
    <property type="match status" value="1"/>
</dbReference>
<dbReference type="Proteomes" id="UP000240410">
    <property type="component" value="Unassembled WGS sequence"/>
</dbReference>
<dbReference type="RefSeq" id="WP_045071463.1">
    <property type="nucleotide sequence ID" value="NZ_JAUZMO010000002.1"/>
</dbReference>
<keyword evidence="3" id="KW-0460">Magnesium</keyword>